<sequence>MGGLDVGLHLIELCLLCVVGSLRFVELRLHVVERTLSARERAILGIELLLQLLGVCALRACSKRQHDRAASKQQESVPCMHGLDCRSGLLGGRVVPCSAISRADGARPSLADLRRASNRCGRLRK</sequence>
<dbReference type="EMBL" id="CAESAN010000172">
    <property type="protein sequence ID" value="CAB4347067.1"/>
    <property type="molecule type" value="Genomic_DNA"/>
</dbReference>
<reference evidence="1" key="1">
    <citation type="submission" date="2020-05" db="EMBL/GenBank/DDBJ databases">
        <authorList>
            <person name="Chiriac C."/>
            <person name="Salcher M."/>
            <person name="Ghai R."/>
            <person name="Kavagutti S V."/>
        </authorList>
    </citation>
    <scope>NUCLEOTIDE SEQUENCE</scope>
</reference>
<protein>
    <submittedName>
        <fullName evidence="1">Unannotated protein</fullName>
    </submittedName>
</protein>
<dbReference type="AlphaFoldDB" id="A0A6J6A201"/>
<name>A0A6J6A201_9ZZZZ</name>
<proteinExistence type="predicted"/>
<accession>A0A6J6A201</accession>
<evidence type="ECO:0000313" key="1">
    <source>
        <dbReference type="EMBL" id="CAB4347067.1"/>
    </source>
</evidence>
<organism evidence="1">
    <name type="scientific">freshwater metagenome</name>
    <dbReference type="NCBI Taxonomy" id="449393"/>
    <lineage>
        <taxon>unclassified sequences</taxon>
        <taxon>metagenomes</taxon>
        <taxon>ecological metagenomes</taxon>
    </lineage>
</organism>
<gene>
    <name evidence="1" type="ORF">UFOPK3547_01564</name>
</gene>